<dbReference type="SUPFAM" id="SSF46785">
    <property type="entry name" value="Winged helix' DNA-binding domain"/>
    <property type="match status" value="1"/>
</dbReference>
<sequence>MEWKKIALILRATELLSHDSGTTIQRLQTNLGLSRRSVYRLLDILQEMNFPIYEEKHPQDRKKYWKLESGFVSRLPNIAMPNIELTGLE</sequence>
<protein>
    <recommendedName>
        <fullName evidence="1">Helix-turn-helix type 11 domain-containing protein</fullName>
    </recommendedName>
</protein>
<dbReference type="AlphaFoldDB" id="A0A0F9FCD8"/>
<dbReference type="EMBL" id="LAZR01033190">
    <property type="protein sequence ID" value="KKL48797.1"/>
    <property type="molecule type" value="Genomic_DNA"/>
</dbReference>
<proteinExistence type="predicted"/>
<dbReference type="Pfam" id="PF08279">
    <property type="entry name" value="HTH_11"/>
    <property type="match status" value="1"/>
</dbReference>
<dbReference type="InterPro" id="IPR036388">
    <property type="entry name" value="WH-like_DNA-bd_sf"/>
</dbReference>
<dbReference type="InterPro" id="IPR013196">
    <property type="entry name" value="HTH_11"/>
</dbReference>
<accession>A0A0F9FCD8</accession>
<organism evidence="2">
    <name type="scientific">marine sediment metagenome</name>
    <dbReference type="NCBI Taxonomy" id="412755"/>
    <lineage>
        <taxon>unclassified sequences</taxon>
        <taxon>metagenomes</taxon>
        <taxon>ecological metagenomes</taxon>
    </lineage>
</organism>
<dbReference type="InterPro" id="IPR036390">
    <property type="entry name" value="WH_DNA-bd_sf"/>
</dbReference>
<evidence type="ECO:0000259" key="1">
    <source>
        <dbReference type="Pfam" id="PF08279"/>
    </source>
</evidence>
<dbReference type="Gene3D" id="1.10.10.10">
    <property type="entry name" value="Winged helix-like DNA-binding domain superfamily/Winged helix DNA-binding domain"/>
    <property type="match status" value="1"/>
</dbReference>
<comment type="caution">
    <text evidence="2">The sequence shown here is derived from an EMBL/GenBank/DDBJ whole genome shotgun (WGS) entry which is preliminary data.</text>
</comment>
<feature type="domain" description="Helix-turn-helix type 11" evidence="1">
    <location>
        <begin position="15"/>
        <end position="56"/>
    </location>
</feature>
<evidence type="ECO:0000313" key="2">
    <source>
        <dbReference type="EMBL" id="KKL48797.1"/>
    </source>
</evidence>
<reference evidence="2" key="1">
    <citation type="journal article" date="2015" name="Nature">
        <title>Complex archaea that bridge the gap between prokaryotes and eukaryotes.</title>
        <authorList>
            <person name="Spang A."/>
            <person name="Saw J.H."/>
            <person name="Jorgensen S.L."/>
            <person name="Zaremba-Niedzwiedzka K."/>
            <person name="Martijn J."/>
            <person name="Lind A.E."/>
            <person name="van Eijk R."/>
            <person name="Schleper C."/>
            <person name="Guy L."/>
            <person name="Ettema T.J."/>
        </authorList>
    </citation>
    <scope>NUCLEOTIDE SEQUENCE</scope>
</reference>
<feature type="non-terminal residue" evidence="2">
    <location>
        <position position="89"/>
    </location>
</feature>
<gene>
    <name evidence="2" type="ORF">LCGC14_2321890</name>
</gene>
<name>A0A0F9FCD8_9ZZZZ</name>